<name>A0A7H0HVB1_9ACTN</name>
<protein>
    <submittedName>
        <fullName evidence="10">Cytochrome P450</fullName>
    </submittedName>
</protein>
<gene>
    <name evidence="10" type="ORF">IAG43_17205</name>
</gene>
<keyword evidence="11" id="KW-1185">Reference proteome</keyword>
<dbReference type="SUPFAM" id="SSF48264">
    <property type="entry name" value="Cytochrome P450"/>
    <property type="match status" value="1"/>
</dbReference>
<dbReference type="EMBL" id="CP060825">
    <property type="protein sequence ID" value="QNP64477.1"/>
    <property type="molecule type" value="Genomic_DNA"/>
</dbReference>
<dbReference type="PRINTS" id="PR00463">
    <property type="entry name" value="EP450I"/>
</dbReference>
<evidence type="ECO:0000256" key="3">
    <source>
        <dbReference type="ARBA" id="ARBA00022723"/>
    </source>
</evidence>
<dbReference type="RefSeq" id="WP_187741610.1">
    <property type="nucleotide sequence ID" value="NZ_CP060825.1"/>
</dbReference>
<keyword evidence="2 7" id="KW-0349">Heme</keyword>
<keyword evidence="3 7" id="KW-0479">Metal-binding</keyword>
<dbReference type="PANTHER" id="PTHR24291">
    <property type="entry name" value="CYTOCHROME P450 FAMILY 4"/>
    <property type="match status" value="1"/>
</dbReference>
<evidence type="ECO:0000256" key="8">
    <source>
        <dbReference type="RuleBase" id="RU000461"/>
    </source>
</evidence>
<evidence type="ECO:0000256" key="1">
    <source>
        <dbReference type="ARBA" id="ARBA00010617"/>
    </source>
</evidence>
<dbReference type="GO" id="GO:0005506">
    <property type="term" value="F:iron ion binding"/>
    <property type="evidence" value="ECO:0007669"/>
    <property type="project" value="InterPro"/>
</dbReference>
<dbReference type="Pfam" id="PF00067">
    <property type="entry name" value="p450"/>
    <property type="match status" value="1"/>
</dbReference>
<dbReference type="AlphaFoldDB" id="A0A7H0HVB1"/>
<keyword evidence="5 7" id="KW-0408">Iron</keyword>
<evidence type="ECO:0000256" key="9">
    <source>
        <dbReference type="SAM" id="MobiDB-lite"/>
    </source>
</evidence>
<comment type="similarity">
    <text evidence="1 8">Belongs to the cytochrome P450 family.</text>
</comment>
<organism evidence="10 11">
    <name type="scientific">Streptomyces genisteinicus</name>
    <dbReference type="NCBI Taxonomy" id="2768068"/>
    <lineage>
        <taxon>Bacteria</taxon>
        <taxon>Bacillati</taxon>
        <taxon>Actinomycetota</taxon>
        <taxon>Actinomycetes</taxon>
        <taxon>Kitasatosporales</taxon>
        <taxon>Streptomycetaceae</taxon>
        <taxon>Streptomyces</taxon>
    </lineage>
</organism>
<keyword evidence="6 8" id="KW-0503">Monooxygenase</keyword>
<keyword evidence="4 8" id="KW-0560">Oxidoreductase</keyword>
<dbReference type="GO" id="GO:0016705">
    <property type="term" value="F:oxidoreductase activity, acting on paired donors, with incorporation or reduction of molecular oxygen"/>
    <property type="evidence" value="ECO:0007669"/>
    <property type="project" value="InterPro"/>
</dbReference>
<dbReference type="PRINTS" id="PR00385">
    <property type="entry name" value="P450"/>
</dbReference>
<dbReference type="InterPro" id="IPR002401">
    <property type="entry name" value="Cyt_P450_E_grp-I"/>
</dbReference>
<evidence type="ECO:0000256" key="4">
    <source>
        <dbReference type="ARBA" id="ARBA00023002"/>
    </source>
</evidence>
<evidence type="ECO:0000256" key="5">
    <source>
        <dbReference type="ARBA" id="ARBA00023004"/>
    </source>
</evidence>
<dbReference type="InterPro" id="IPR001128">
    <property type="entry name" value="Cyt_P450"/>
</dbReference>
<dbReference type="PANTHER" id="PTHR24291:SF50">
    <property type="entry name" value="BIFUNCTIONAL ALBAFLAVENONE MONOOXYGENASE_TERPENE SYNTHASE"/>
    <property type="match status" value="1"/>
</dbReference>
<dbReference type="InterPro" id="IPR036396">
    <property type="entry name" value="Cyt_P450_sf"/>
</dbReference>
<dbReference type="InterPro" id="IPR050196">
    <property type="entry name" value="Cytochrome_P450_Monoox"/>
</dbReference>
<evidence type="ECO:0000256" key="6">
    <source>
        <dbReference type="ARBA" id="ARBA00023033"/>
    </source>
</evidence>
<dbReference type="CDD" id="cd20620">
    <property type="entry name" value="CYP132-like"/>
    <property type="match status" value="1"/>
</dbReference>
<dbReference type="Gene3D" id="1.10.630.10">
    <property type="entry name" value="Cytochrome P450"/>
    <property type="match status" value="1"/>
</dbReference>
<evidence type="ECO:0000313" key="11">
    <source>
        <dbReference type="Proteomes" id="UP000516230"/>
    </source>
</evidence>
<evidence type="ECO:0000256" key="2">
    <source>
        <dbReference type="ARBA" id="ARBA00022617"/>
    </source>
</evidence>
<proteinExistence type="inferred from homology"/>
<reference evidence="10 11" key="1">
    <citation type="submission" date="2020-08" db="EMBL/GenBank/DDBJ databases">
        <title>A novel species.</title>
        <authorList>
            <person name="Gao J."/>
        </authorList>
    </citation>
    <scope>NUCLEOTIDE SEQUENCE [LARGE SCALE GENOMIC DNA]</scope>
    <source>
        <strain evidence="10 11">CRPJ-33</strain>
    </source>
</reference>
<evidence type="ECO:0000256" key="7">
    <source>
        <dbReference type="PIRSR" id="PIRSR602401-1"/>
    </source>
</evidence>
<sequence length="487" mass="53969">MSPAALSPTDPTVRRLKGSPLIGNTWEFKQDRLSLFSRTYQDCGDLGVYRIAGDDFHLANSVELVHEILIRKGRLFEKTDRFRAFARPLLGDGLLTATNEDHKHNRRMIQPRFHNAAVKPSADIAARVAATVSGRWSDGDVVDVRREMVRLILGVVGQNLFSRDILDDADELGNALTDAIHGFDSMASALVPLTIKWPTPANLRYRRAIERLERTFYSILADRRAADRRPDDWLNLLMETRHEDGSPIGDKQIRDEALNMFMPGHETTATGLAWSLHLLAGHPDVYERLTDEVDGVLGGRPPALDDLPRLPYALQVFKEAMRLYPPVYMFTRQATEDVDILGHRLPAGATVVFSPYALHRRADYFPDPGRFDPDRFSPEREARIPRHAYLPFGAGHRVCIGNHHALLNGHVVLAALAQRVRLHSVPGPPPAEEPMVTLRPGGGIPMRVERRTFPAPAAAGGGAPERRARPDGGATGSPACPWSGAQG</sequence>
<dbReference type="Proteomes" id="UP000516230">
    <property type="component" value="Chromosome"/>
</dbReference>
<accession>A0A7H0HVB1</accession>
<feature type="binding site" description="axial binding residue" evidence="7">
    <location>
        <position position="399"/>
    </location>
    <ligand>
        <name>heme</name>
        <dbReference type="ChEBI" id="CHEBI:30413"/>
    </ligand>
    <ligandPart>
        <name>Fe</name>
        <dbReference type="ChEBI" id="CHEBI:18248"/>
    </ligandPart>
</feature>
<dbReference type="PROSITE" id="PS00086">
    <property type="entry name" value="CYTOCHROME_P450"/>
    <property type="match status" value="1"/>
</dbReference>
<dbReference type="KEGG" id="sgj:IAG43_17205"/>
<evidence type="ECO:0000313" key="10">
    <source>
        <dbReference type="EMBL" id="QNP64477.1"/>
    </source>
</evidence>
<feature type="region of interest" description="Disordered" evidence="9">
    <location>
        <begin position="451"/>
        <end position="487"/>
    </location>
</feature>
<dbReference type="GO" id="GO:0004497">
    <property type="term" value="F:monooxygenase activity"/>
    <property type="evidence" value="ECO:0007669"/>
    <property type="project" value="UniProtKB-KW"/>
</dbReference>
<dbReference type="InterPro" id="IPR017972">
    <property type="entry name" value="Cyt_P450_CS"/>
</dbReference>
<dbReference type="GO" id="GO:0020037">
    <property type="term" value="F:heme binding"/>
    <property type="evidence" value="ECO:0007669"/>
    <property type="project" value="InterPro"/>
</dbReference>
<comment type="cofactor">
    <cofactor evidence="7">
        <name>heme</name>
        <dbReference type="ChEBI" id="CHEBI:30413"/>
    </cofactor>
</comment>